<gene>
    <name evidence="1" type="ordered locus">GLX_17720</name>
</gene>
<proteinExistence type="predicted"/>
<sequence length="588" mass="61591">MSAVKLARIGAMVVMATGSASIACPDGARADDYSELLDILKAKGSLTQGEYKGLLTHHMQHVREATAASRPQYVPAQRHMATPTSTHAQVRTAMGHDVQPPGQIEIGGGGMDPDYVLAQAQQAAANAQASAASAESTWLATQHSMGLGGGDSFVRMAKYEPGKGLTFKAGPININLSGFINGFYTYNSPAGGMPVAGGVSTGASGFDSSALRNGLLPAGLILKLSTTQNGIDLAAVMGMYPGIDNAKNGAFNANTGGSPVGLGTAGIDFRQVYVTAGNKKWGTFKIGRDLGIFGGDAILDDATLLSVGSTGSNSAPGNTSLGRIGVGYVYADWIPQISYQSPTIKGFQGTIGILQPLDEFDFSGSDPNGTAYSAGSTQHSSPMIQGKITYDFKIGGLSARIWASFLTQHQQNLTVSRTMTVHTALLEANGGIYDMATTTTTDDAVNPGQKRGVTAEAGEIGTKLTYGPAQFVGYYYRGSGLGTTGLFFDGVANNGHKRASEGYYVQMMYNFTKKFKLVGSYGVSNLYLAPGETNPDLVRRNESEVGAAYYKMTDWLNLVAEYAHTSSAAHGPYKESDNSASGGMILLF</sequence>
<organism evidence="1 2">
    <name type="scientific">Komagataeibacter medellinensis (strain NBRC 3288 / BCRC 11682 / LMG 1693 / Kondo 51)</name>
    <name type="common">Gluconacetobacter medellinensis</name>
    <dbReference type="NCBI Taxonomy" id="634177"/>
    <lineage>
        <taxon>Bacteria</taxon>
        <taxon>Pseudomonadati</taxon>
        <taxon>Pseudomonadota</taxon>
        <taxon>Alphaproteobacteria</taxon>
        <taxon>Acetobacterales</taxon>
        <taxon>Acetobacteraceae</taxon>
        <taxon>Komagataeibacter</taxon>
    </lineage>
</organism>
<name>G2HZS6_KOMMN</name>
<evidence type="ECO:0008006" key="3">
    <source>
        <dbReference type="Google" id="ProtNLM"/>
    </source>
</evidence>
<dbReference type="KEGG" id="gxy:GLX_17720"/>
<protein>
    <recommendedName>
        <fullName evidence="3">Porin</fullName>
    </recommendedName>
</protein>
<evidence type="ECO:0000313" key="2">
    <source>
        <dbReference type="Proteomes" id="UP000009044"/>
    </source>
</evidence>
<dbReference type="Proteomes" id="UP000009044">
    <property type="component" value="Chromosome"/>
</dbReference>
<dbReference type="Gene3D" id="2.40.160.10">
    <property type="entry name" value="Porin"/>
    <property type="match status" value="1"/>
</dbReference>
<dbReference type="eggNOG" id="COG3203">
    <property type="taxonomic scope" value="Bacteria"/>
</dbReference>
<evidence type="ECO:0000313" key="1">
    <source>
        <dbReference type="EMBL" id="BAK84184.1"/>
    </source>
</evidence>
<dbReference type="InterPro" id="IPR023614">
    <property type="entry name" value="Porin_dom_sf"/>
</dbReference>
<dbReference type="SUPFAM" id="SSF56935">
    <property type="entry name" value="Porins"/>
    <property type="match status" value="1"/>
</dbReference>
<dbReference type="AlphaFoldDB" id="G2HZS6"/>
<dbReference type="STRING" id="634177.GLX_17720"/>
<dbReference type="PATRIC" id="fig|634177.7.peg.2018"/>
<dbReference type="PROSITE" id="PS51257">
    <property type="entry name" value="PROKAR_LIPOPROTEIN"/>
    <property type="match status" value="1"/>
</dbReference>
<dbReference type="HOGENOM" id="CLU_032382_0_0_5"/>
<reference evidence="2" key="1">
    <citation type="journal article" date="2011" name="J. Bacteriol.">
        <title>Complete genome sequence of NBRC 3288, a unique cellulose-nonproducing strain of Gluconacetobacter xylinus isolated from vinegar.</title>
        <authorList>
            <person name="Ogino H."/>
            <person name="Azuma Y."/>
            <person name="Hosoyama A."/>
            <person name="Nakazawa H."/>
            <person name="Matsutani M."/>
            <person name="Hasegawa A."/>
            <person name="Otsuyama K."/>
            <person name="Matsushita K."/>
            <person name="Fujita N."/>
            <person name="Shirai M."/>
        </authorList>
    </citation>
    <scope>NUCLEOTIDE SEQUENCE [LARGE SCALE GENOMIC DNA]</scope>
    <source>
        <strain evidence="2">NBRC 3288 / BCRC 11682 / LMG 1693</strain>
    </source>
</reference>
<dbReference type="EMBL" id="AP012159">
    <property type="protein sequence ID" value="BAK84184.1"/>
    <property type="molecule type" value="Genomic_DNA"/>
</dbReference>
<accession>G2HZS6</accession>